<protein>
    <recommendedName>
        <fullName evidence="4">Transmembrane protein</fullName>
    </recommendedName>
</protein>
<feature type="transmembrane region" description="Helical" evidence="1">
    <location>
        <begin position="62"/>
        <end position="82"/>
    </location>
</feature>
<dbReference type="EMBL" id="KN840496">
    <property type="protein sequence ID" value="KIP07504.1"/>
    <property type="molecule type" value="Genomic_DNA"/>
</dbReference>
<feature type="transmembrane region" description="Helical" evidence="1">
    <location>
        <begin position="103"/>
        <end position="125"/>
    </location>
</feature>
<keyword evidence="1" id="KW-0472">Membrane</keyword>
<name>A0A0C3NQQ1_PHLG1</name>
<feature type="transmembrane region" description="Helical" evidence="1">
    <location>
        <begin position="12"/>
        <end position="30"/>
    </location>
</feature>
<evidence type="ECO:0000256" key="1">
    <source>
        <dbReference type="SAM" id="Phobius"/>
    </source>
</evidence>
<reference evidence="2 3" key="1">
    <citation type="journal article" date="2014" name="PLoS Genet.">
        <title>Analysis of the Phlebiopsis gigantea genome, transcriptome and secretome provides insight into its pioneer colonization strategies of wood.</title>
        <authorList>
            <person name="Hori C."/>
            <person name="Ishida T."/>
            <person name="Igarashi K."/>
            <person name="Samejima M."/>
            <person name="Suzuki H."/>
            <person name="Master E."/>
            <person name="Ferreira P."/>
            <person name="Ruiz-Duenas F.J."/>
            <person name="Held B."/>
            <person name="Canessa P."/>
            <person name="Larrondo L.F."/>
            <person name="Schmoll M."/>
            <person name="Druzhinina I.S."/>
            <person name="Kubicek C.P."/>
            <person name="Gaskell J.A."/>
            <person name="Kersten P."/>
            <person name="St John F."/>
            <person name="Glasner J."/>
            <person name="Sabat G."/>
            <person name="Splinter BonDurant S."/>
            <person name="Syed K."/>
            <person name="Yadav J."/>
            <person name="Mgbeahuruike A.C."/>
            <person name="Kovalchuk A."/>
            <person name="Asiegbu F.O."/>
            <person name="Lackner G."/>
            <person name="Hoffmeister D."/>
            <person name="Rencoret J."/>
            <person name="Gutierrez A."/>
            <person name="Sun H."/>
            <person name="Lindquist E."/>
            <person name="Barry K."/>
            <person name="Riley R."/>
            <person name="Grigoriev I.V."/>
            <person name="Henrissat B."/>
            <person name="Kues U."/>
            <person name="Berka R.M."/>
            <person name="Martinez A.T."/>
            <person name="Covert S.F."/>
            <person name="Blanchette R.A."/>
            <person name="Cullen D."/>
        </authorList>
    </citation>
    <scope>NUCLEOTIDE SEQUENCE [LARGE SCALE GENOMIC DNA]</scope>
    <source>
        <strain evidence="2 3">11061_1 CR5-6</strain>
    </source>
</reference>
<gene>
    <name evidence="2" type="ORF">PHLGIDRAFT_415933</name>
</gene>
<evidence type="ECO:0000313" key="3">
    <source>
        <dbReference type="Proteomes" id="UP000053257"/>
    </source>
</evidence>
<dbReference type="HOGENOM" id="CLU_1454916_0_0_1"/>
<feature type="transmembrane region" description="Helical" evidence="1">
    <location>
        <begin position="137"/>
        <end position="161"/>
    </location>
</feature>
<proteinExistence type="predicted"/>
<dbReference type="AlphaFoldDB" id="A0A0C3NQQ1"/>
<keyword evidence="3" id="KW-1185">Reference proteome</keyword>
<dbReference type="Proteomes" id="UP000053257">
    <property type="component" value="Unassembled WGS sequence"/>
</dbReference>
<keyword evidence="1" id="KW-0812">Transmembrane</keyword>
<evidence type="ECO:0000313" key="2">
    <source>
        <dbReference type="EMBL" id="KIP07504.1"/>
    </source>
</evidence>
<evidence type="ECO:0008006" key="4">
    <source>
        <dbReference type="Google" id="ProtNLM"/>
    </source>
</evidence>
<keyword evidence="1" id="KW-1133">Transmembrane helix</keyword>
<accession>A0A0C3NQQ1</accession>
<sequence length="186" mass="20771">MYLVDHRISSFIIAVEAALFPAVIVGRYTLSRSALLRMSHSLVATPSYSSAAAHPFKQTLNITLSTLVAAWTTVVFSTYAALGSSHFLSQRRGITMSRVFTNVVETLFALYWPLIFIWNCASFAVQFNNHVEGREQLIWLSLIIVLENGYVALTFKVLMVYHNSTSKLPSILGRDKARLADEIALL</sequence>
<organism evidence="2 3">
    <name type="scientific">Phlebiopsis gigantea (strain 11061_1 CR5-6)</name>
    <name type="common">White-rot fungus</name>
    <name type="synonym">Peniophora gigantea</name>
    <dbReference type="NCBI Taxonomy" id="745531"/>
    <lineage>
        <taxon>Eukaryota</taxon>
        <taxon>Fungi</taxon>
        <taxon>Dikarya</taxon>
        <taxon>Basidiomycota</taxon>
        <taxon>Agaricomycotina</taxon>
        <taxon>Agaricomycetes</taxon>
        <taxon>Polyporales</taxon>
        <taxon>Phanerochaetaceae</taxon>
        <taxon>Phlebiopsis</taxon>
    </lineage>
</organism>